<evidence type="ECO:0000256" key="2">
    <source>
        <dbReference type="ARBA" id="ARBA00022490"/>
    </source>
</evidence>
<dbReference type="GO" id="GO:0019877">
    <property type="term" value="P:diaminopimelate biosynthetic process"/>
    <property type="evidence" value="ECO:0007669"/>
    <property type="project" value="UniProtKB-UniRule"/>
</dbReference>
<dbReference type="KEGG" id="ohi:H8790_11470"/>
<gene>
    <name evidence="9" type="primary">dapB</name>
    <name evidence="13" type="ORF">H8790_11470</name>
</gene>
<dbReference type="EC" id="1.17.1.8" evidence="9 10"/>
<evidence type="ECO:0000256" key="9">
    <source>
        <dbReference type="HAMAP-Rule" id="MF_00102"/>
    </source>
</evidence>
<dbReference type="Gene3D" id="3.40.50.720">
    <property type="entry name" value="NAD(P)-binding Rossmann-like Domain"/>
    <property type="match status" value="1"/>
</dbReference>
<feature type="binding site" evidence="9">
    <location>
        <position position="138"/>
    </location>
    <ligand>
        <name>(S)-2,3,4,5-tetrahydrodipicolinate</name>
        <dbReference type="ChEBI" id="CHEBI:16845"/>
    </ligand>
</feature>
<sequence length="249" mass="26206">MRVIVNGACGHMGREIVRLVKEGYQGGELAAAVDAYGKENGVLTDLHGAPEADVVIDFSHHTAVGPLLAYACGKGLAVVIATTGHTEEERELIFAAANKIPVFFSANMSVGVALLCSLARQAAAVLKGADIEIVEIHHNRKADAPSGTALMLADAVRQARPELKNHCGRSGQCKRESDEIGISAIRMGGVVGTHEVMITTETQTITLKHEAYSRALFAEGALTAARFLLGKPAGLYDMQSMIGESGGTE</sequence>
<keyword evidence="4 9" id="KW-0521">NADP</keyword>
<dbReference type="InterPro" id="IPR036291">
    <property type="entry name" value="NAD(P)-bd_dom_sf"/>
</dbReference>
<evidence type="ECO:0000313" key="14">
    <source>
        <dbReference type="Proteomes" id="UP000515960"/>
    </source>
</evidence>
<dbReference type="PROSITE" id="PS01298">
    <property type="entry name" value="DAPB"/>
    <property type="match status" value="1"/>
</dbReference>
<dbReference type="EMBL" id="CP060490">
    <property type="protein sequence ID" value="QNL44054.1"/>
    <property type="molecule type" value="Genomic_DNA"/>
</dbReference>
<dbReference type="NCBIfam" id="TIGR00036">
    <property type="entry name" value="dapB"/>
    <property type="match status" value="1"/>
</dbReference>
<protein>
    <recommendedName>
        <fullName evidence="9 10">4-hydroxy-tetrahydrodipicolinate reductase</fullName>
        <shortName evidence="9">HTPA reductase</shortName>
        <ecNumber evidence="9 10">1.17.1.8</ecNumber>
    </recommendedName>
</protein>
<feature type="binding site" evidence="9">
    <location>
        <begin position="81"/>
        <end position="83"/>
    </location>
    <ligand>
        <name>NAD(+)</name>
        <dbReference type="ChEBI" id="CHEBI:57540"/>
    </ligand>
</feature>
<keyword evidence="2 9" id="KW-0963">Cytoplasm</keyword>
<comment type="function">
    <text evidence="9">Catalyzes the conversion of 4-hydroxy-tetrahydrodipicolinate (HTPA) to tetrahydrodipicolinate.</text>
</comment>
<dbReference type="FunFam" id="3.30.360.10:FF:000009">
    <property type="entry name" value="4-hydroxy-tetrahydrodipicolinate reductase"/>
    <property type="match status" value="1"/>
</dbReference>
<dbReference type="InterPro" id="IPR022664">
    <property type="entry name" value="DapB_N_CS"/>
</dbReference>
<evidence type="ECO:0000256" key="5">
    <source>
        <dbReference type="ARBA" id="ARBA00022915"/>
    </source>
</evidence>
<comment type="subunit">
    <text evidence="9">Homotetramer.</text>
</comment>
<dbReference type="CDD" id="cd02274">
    <property type="entry name" value="DHDPR_N"/>
    <property type="match status" value="1"/>
</dbReference>
<dbReference type="GO" id="GO:0051287">
    <property type="term" value="F:NAD binding"/>
    <property type="evidence" value="ECO:0007669"/>
    <property type="project" value="UniProtKB-UniRule"/>
</dbReference>
<feature type="binding site" evidence="9">
    <location>
        <begin position="147"/>
        <end position="148"/>
    </location>
    <ligand>
        <name>(S)-2,3,4,5-tetrahydrodipicolinate</name>
        <dbReference type="ChEBI" id="CHEBI:16845"/>
    </ligand>
</feature>
<reference evidence="13 14" key="1">
    <citation type="submission" date="2020-08" db="EMBL/GenBank/DDBJ databases">
        <authorList>
            <person name="Liu C."/>
            <person name="Sun Q."/>
        </authorList>
    </citation>
    <scope>NUCLEOTIDE SEQUENCE [LARGE SCALE GENOMIC DNA]</scope>
    <source>
        <strain evidence="13 14">NSJ-62</strain>
    </source>
</reference>
<accession>A0A7G9B3C3</accession>
<evidence type="ECO:0000256" key="4">
    <source>
        <dbReference type="ARBA" id="ARBA00022857"/>
    </source>
</evidence>
<feature type="binding site" evidence="9">
    <location>
        <begin position="105"/>
        <end position="108"/>
    </location>
    <ligand>
        <name>NAD(+)</name>
        <dbReference type="ChEBI" id="CHEBI:57540"/>
    </ligand>
</feature>
<comment type="subcellular location">
    <subcellularLocation>
        <location evidence="9">Cytoplasm</location>
    </subcellularLocation>
</comment>
<evidence type="ECO:0000256" key="10">
    <source>
        <dbReference type="NCBIfam" id="TIGR00036"/>
    </source>
</evidence>
<evidence type="ECO:0000259" key="11">
    <source>
        <dbReference type="Pfam" id="PF01113"/>
    </source>
</evidence>
<dbReference type="Pfam" id="PF05173">
    <property type="entry name" value="DapB_C"/>
    <property type="match status" value="1"/>
</dbReference>
<keyword evidence="7 9" id="KW-0520">NAD</keyword>
<comment type="catalytic activity">
    <reaction evidence="9">
        <text>(S)-2,3,4,5-tetrahydrodipicolinate + NAD(+) + H2O = (2S,4S)-4-hydroxy-2,3,4,5-tetrahydrodipicolinate + NADH + H(+)</text>
        <dbReference type="Rhea" id="RHEA:35323"/>
        <dbReference type="ChEBI" id="CHEBI:15377"/>
        <dbReference type="ChEBI" id="CHEBI:15378"/>
        <dbReference type="ChEBI" id="CHEBI:16845"/>
        <dbReference type="ChEBI" id="CHEBI:57540"/>
        <dbReference type="ChEBI" id="CHEBI:57945"/>
        <dbReference type="ChEBI" id="CHEBI:67139"/>
        <dbReference type="EC" id="1.17.1.8"/>
    </reaction>
</comment>
<name>A0A7G9B3C3_9FIRM</name>
<dbReference type="GO" id="GO:0008839">
    <property type="term" value="F:4-hydroxy-tetrahydrodipicolinate reductase"/>
    <property type="evidence" value="ECO:0007669"/>
    <property type="project" value="UniProtKB-UniRule"/>
</dbReference>
<dbReference type="PANTHER" id="PTHR20836">
    <property type="entry name" value="DIHYDRODIPICOLINATE REDUCTASE"/>
    <property type="match status" value="1"/>
</dbReference>
<dbReference type="UniPathway" id="UPA00034">
    <property type="reaction ID" value="UER00018"/>
</dbReference>
<dbReference type="GO" id="GO:0009089">
    <property type="term" value="P:lysine biosynthetic process via diaminopimelate"/>
    <property type="evidence" value="ECO:0007669"/>
    <property type="project" value="UniProtKB-UniRule"/>
</dbReference>
<dbReference type="PIRSF" id="PIRSF000161">
    <property type="entry name" value="DHPR"/>
    <property type="match status" value="1"/>
</dbReference>
<dbReference type="GO" id="GO:0016726">
    <property type="term" value="F:oxidoreductase activity, acting on CH or CH2 groups, NAD or NADP as acceptor"/>
    <property type="evidence" value="ECO:0007669"/>
    <property type="project" value="UniProtKB-UniRule"/>
</dbReference>
<evidence type="ECO:0000313" key="13">
    <source>
        <dbReference type="EMBL" id="QNL44054.1"/>
    </source>
</evidence>
<evidence type="ECO:0000256" key="8">
    <source>
        <dbReference type="ARBA" id="ARBA00023154"/>
    </source>
</evidence>
<keyword evidence="8 9" id="KW-0457">Lysine biosynthesis</keyword>
<feature type="active site" description="Proton donor" evidence="9">
    <location>
        <position position="141"/>
    </location>
</feature>
<dbReference type="InterPro" id="IPR022663">
    <property type="entry name" value="DapB_C"/>
</dbReference>
<comment type="catalytic activity">
    <reaction evidence="9">
        <text>(S)-2,3,4,5-tetrahydrodipicolinate + NADP(+) + H2O = (2S,4S)-4-hydroxy-2,3,4,5-tetrahydrodipicolinate + NADPH + H(+)</text>
        <dbReference type="Rhea" id="RHEA:35331"/>
        <dbReference type="ChEBI" id="CHEBI:15377"/>
        <dbReference type="ChEBI" id="CHEBI:15378"/>
        <dbReference type="ChEBI" id="CHEBI:16845"/>
        <dbReference type="ChEBI" id="CHEBI:57783"/>
        <dbReference type="ChEBI" id="CHEBI:58349"/>
        <dbReference type="ChEBI" id="CHEBI:67139"/>
        <dbReference type="EC" id="1.17.1.8"/>
    </reaction>
</comment>
<feature type="binding site" evidence="9">
    <location>
        <position position="34"/>
    </location>
    <ligand>
        <name>NAD(+)</name>
        <dbReference type="ChEBI" id="CHEBI:57540"/>
    </ligand>
</feature>
<comment type="similarity">
    <text evidence="1 9">Belongs to the DapB family.</text>
</comment>
<evidence type="ECO:0000256" key="7">
    <source>
        <dbReference type="ARBA" id="ARBA00023027"/>
    </source>
</evidence>
<dbReference type="SUPFAM" id="SSF55347">
    <property type="entry name" value="Glyceraldehyde-3-phosphate dehydrogenase-like, C-terminal domain"/>
    <property type="match status" value="1"/>
</dbReference>
<dbReference type="Proteomes" id="UP000515960">
    <property type="component" value="Chromosome"/>
</dbReference>
<keyword evidence="6 9" id="KW-0560">Oxidoreductase</keyword>
<dbReference type="GO" id="GO:0050661">
    <property type="term" value="F:NADP binding"/>
    <property type="evidence" value="ECO:0007669"/>
    <property type="project" value="UniProtKB-UniRule"/>
</dbReference>
<dbReference type="Pfam" id="PF01113">
    <property type="entry name" value="DapB_N"/>
    <property type="match status" value="1"/>
</dbReference>
<evidence type="ECO:0000256" key="6">
    <source>
        <dbReference type="ARBA" id="ARBA00023002"/>
    </source>
</evidence>
<evidence type="ECO:0000256" key="3">
    <source>
        <dbReference type="ARBA" id="ARBA00022605"/>
    </source>
</evidence>
<dbReference type="PANTHER" id="PTHR20836:SF7">
    <property type="entry name" value="4-HYDROXY-TETRAHYDRODIPICOLINATE REDUCTASE"/>
    <property type="match status" value="1"/>
</dbReference>
<evidence type="ECO:0000256" key="1">
    <source>
        <dbReference type="ARBA" id="ARBA00006642"/>
    </source>
</evidence>
<dbReference type="InterPro" id="IPR000846">
    <property type="entry name" value="DapB_N"/>
</dbReference>
<feature type="active site" description="Proton donor/acceptor" evidence="9">
    <location>
        <position position="137"/>
    </location>
</feature>
<feature type="domain" description="Dihydrodipicolinate reductase N-terminal" evidence="11">
    <location>
        <begin position="1"/>
        <end position="108"/>
    </location>
</feature>
<dbReference type="HAMAP" id="MF_00102">
    <property type="entry name" value="DapB"/>
    <property type="match status" value="1"/>
</dbReference>
<dbReference type="AlphaFoldDB" id="A0A7G9B3C3"/>
<proteinExistence type="inferred from homology"/>
<feature type="domain" description="Dihydrodipicolinate reductase C-terminal" evidence="12">
    <location>
        <begin position="111"/>
        <end position="241"/>
    </location>
</feature>
<dbReference type="RefSeq" id="WP_187332643.1">
    <property type="nucleotide sequence ID" value="NZ_CP060490.1"/>
</dbReference>
<feature type="binding site" evidence="9">
    <location>
        <begin position="7"/>
        <end position="12"/>
    </location>
    <ligand>
        <name>NAD(+)</name>
        <dbReference type="ChEBI" id="CHEBI:57540"/>
    </ligand>
</feature>
<dbReference type="SUPFAM" id="SSF51735">
    <property type="entry name" value="NAD(P)-binding Rossmann-fold domains"/>
    <property type="match status" value="1"/>
</dbReference>
<feature type="binding site" evidence="9">
    <location>
        <position position="38"/>
    </location>
    <ligand>
        <name>NADP(+)</name>
        <dbReference type="ChEBI" id="CHEBI:58349"/>
    </ligand>
</feature>
<organism evidence="13 14">
    <name type="scientific">Oscillibacter hominis</name>
    <dbReference type="NCBI Taxonomy" id="2763056"/>
    <lineage>
        <taxon>Bacteria</taxon>
        <taxon>Bacillati</taxon>
        <taxon>Bacillota</taxon>
        <taxon>Clostridia</taxon>
        <taxon>Eubacteriales</taxon>
        <taxon>Oscillospiraceae</taxon>
        <taxon>Oscillibacter</taxon>
    </lineage>
</organism>
<dbReference type="Gene3D" id="3.30.360.10">
    <property type="entry name" value="Dihydrodipicolinate Reductase, domain 2"/>
    <property type="match status" value="1"/>
</dbReference>
<dbReference type="GO" id="GO:0005829">
    <property type="term" value="C:cytosol"/>
    <property type="evidence" value="ECO:0007669"/>
    <property type="project" value="TreeGrafter"/>
</dbReference>
<comment type="pathway">
    <text evidence="9">Amino-acid biosynthesis; L-lysine biosynthesis via DAP pathway; (S)-tetrahydrodipicolinate from L-aspartate: step 4/4.</text>
</comment>
<comment type="caution">
    <text evidence="9">Was originally thought to be a dihydrodipicolinate reductase (DHDPR), catalyzing the conversion of dihydrodipicolinate to tetrahydrodipicolinate. However, it was shown in E.coli that the substrate of the enzymatic reaction is not dihydrodipicolinate (DHDP) but in fact (2S,4S)-4-hydroxy-2,3,4,5-tetrahydrodipicolinic acid (HTPA), the product released by the DapA-catalyzed reaction.</text>
</comment>
<keyword evidence="3 9" id="KW-0028">Amino-acid biosynthesis</keyword>
<dbReference type="InterPro" id="IPR023940">
    <property type="entry name" value="DHDPR_bac"/>
</dbReference>
<keyword evidence="5 9" id="KW-0220">Diaminopimelate biosynthesis</keyword>
<evidence type="ECO:0000259" key="12">
    <source>
        <dbReference type="Pfam" id="PF05173"/>
    </source>
</evidence>
<keyword evidence="14" id="KW-1185">Reference proteome</keyword>